<dbReference type="InterPro" id="IPR006580">
    <property type="entry name" value="Znf_TTF"/>
</dbReference>
<dbReference type="InterPro" id="IPR005821">
    <property type="entry name" value="Ion_trans_dom"/>
</dbReference>
<reference evidence="8 9" key="1">
    <citation type="journal article" date="2019" name="Commun. Biol.">
        <title>The bagworm genome reveals a unique fibroin gene that provides high tensile strength.</title>
        <authorList>
            <person name="Kono N."/>
            <person name="Nakamura H."/>
            <person name="Ohtoshi R."/>
            <person name="Tomita M."/>
            <person name="Numata K."/>
            <person name="Arakawa K."/>
        </authorList>
    </citation>
    <scope>NUCLEOTIDE SEQUENCE [LARGE SCALE GENOMIC DNA]</scope>
</reference>
<evidence type="ECO:0000313" key="9">
    <source>
        <dbReference type="Proteomes" id="UP000299102"/>
    </source>
</evidence>
<feature type="transmembrane region" description="Helical" evidence="6">
    <location>
        <begin position="39"/>
        <end position="56"/>
    </location>
</feature>
<feature type="transmembrane region" description="Helical" evidence="6">
    <location>
        <begin position="6"/>
        <end position="27"/>
    </location>
</feature>
<dbReference type="EMBL" id="BGZK01002834">
    <property type="protein sequence ID" value="GBP96778.1"/>
    <property type="molecule type" value="Genomic_DNA"/>
</dbReference>
<organism evidence="8 9">
    <name type="scientific">Eumeta variegata</name>
    <name type="common">Bagworm moth</name>
    <name type="synonym">Eumeta japonica</name>
    <dbReference type="NCBI Taxonomy" id="151549"/>
    <lineage>
        <taxon>Eukaryota</taxon>
        <taxon>Metazoa</taxon>
        <taxon>Ecdysozoa</taxon>
        <taxon>Arthropoda</taxon>
        <taxon>Hexapoda</taxon>
        <taxon>Insecta</taxon>
        <taxon>Pterygota</taxon>
        <taxon>Neoptera</taxon>
        <taxon>Endopterygota</taxon>
        <taxon>Lepidoptera</taxon>
        <taxon>Glossata</taxon>
        <taxon>Ditrysia</taxon>
        <taxon>Tineoidea</taxon>
        <taxon>Psychidae</taxon>
        <taxon>Oiketicinae</taxon>
        <taxon>Eumeta</taxon>
    </lineage>
</organism>
<dbReference type="InterPro" id="IPR025398">
    <property type="entry name" value="DUF4371"/>
</dbReference>
<dbReference type="PANTHER" id="PTHR45749">
    <property type="match status" value="1"/>
</dbReference>
<keyword evidence="2 6" id="KW-0812">Transmembrane</keyword>
<evidence type="ECO:0000256" key="6">
    <source>
        <dbReference type="SAM" id="Phobius"/>
    </source>
</evidence>
<accession>A0A4C2A9I9</accession>
<evidence type="ECO:0000256" key="3">
    <source>
        <dbReference type="ARBA" id="ARBA00022989"/>
    </source>
</evidence>
<feature type="transmembrane region" description="Helical" evidence="6">
    <location>
        <begin position="102"/>
        <end position="127"/>
    </location>
</feature>
<feature type="domain" description="TTF-type" evidence="7">
    <location>
        <begin position="529"/>
        <end position="606"/>
    </location>
</feature>
<comment type="subcellular location">
    <subcellularLocation>
        <location evidence="1">Membrane</location>
        <topology evidence="1">Multi-pass membrane protein</topology>
    </subcellularLocation>
</comment>
<feature type="transmembrane region" description="Helical" evidence="6">
    <location>
        <begin position="133"/>
        <end position="153"/>
    </location>
</feature>
<keyword evidence="9" id="KW-1185">Reference proteome</keyword>
<dbReference type="Pfam" id="PF14291">
    <property type="entry name" value="DUF4371"/>
    <property type="match status" value="1"/>
</dbReference>
<evidence type="ECO:0000256" key="5">
    <source>
        <dbReference type="SAM" id="MobiDB-lite"/>
    </source>
</evidence>
<feature type="region of interest" description="Disordered" evidence="5">
    <location>
        <begin position="362"/>
        <end position="385"/>
    </location>
</feature>
<comment type="caution">
    <text evidence="8">The sequence shown here is derived from an EMBL/GenBank/DDBJ whole genome shotgun (WGS) entry which is preliminary data.</text>
</comment>
<feature type="transmembrane region" description="Helical" evidence="6">
    <location>
        <begin position="174"/>
        <end position="194"/>
    </location>
</feature>
<name>A0A4C2A9I9_EUMVA</name>
<dbReference type="GO" id="GO:0016020">
    <property type="term" value="C:membrane"/>
    <property type="evidence" value="ECO:0007669"/>
    <property type="project" value="UniProtKB-SubCell"/>
</dbReference>
<evidence type="ECO:0000256" key="1">
    <source>
        <dbReference type="ARBA" id="ARBA00004141"/>
    </source>
</evidence>
<proteinExistence type="predicted"/>
<dbReference type="STRING" id="151549.A0A4C2A9I9"/>
<evidence type="ECO:0000259" key="7">
    <source>
        <dbReference type="SMART" id="SM00597"/>
    </source>
</evidence>
<dbReference type="Pfam" id="PF00520">
    <property type="entry name" value="Ion_trans"/>
    <property type="match status" value="1"/>
</dbReference>
<dbReference type="Proteomes" id="UP000299102">
    <property type="component" value="Unassembled WGS sequence"/>
</dbReference>
<keyword evidence="3 6" id="KW-1133">Transmembrane helix</keyword>
<dbReference type="OrthoDB" id="7464126at2759"/>
<feature type="transmembrane region" description="Helical" evidence="6">
    <location>
        <begin position="62"/>
        <end position="82"/>
    </location>
</feature>
<sequence>MKLEWWTLAGMTVLEIFRKVYGIAGYSTVKQYLVQSENIMEWFVIVSVFLTSYVYTDRMYPWQNHVGAFAVLAGWTILTLKLGRLPMFGTYVAMYQKVQKEFVKLLVVFSCILIGFTVSFCVIFRNSPLFRDPFAGFITVLTIMGGDLHHHLLSESYIDKNPPGFLKFSAEITYVLILISVSVILTNLLVGIAINDIQGVMKTAGLSKLVRQTKLISNLELAIFKSYLPKCLIKYLQSTILVSPQAYWAVLSVKPLDPNEKRLPQDLMMTAYEVAKVCEQYGYTNFSKESASTYARFKRYAIETTAESEAGRRYAGGDMGHAALEDVTARLGEAANTMKQLTAQVQELKHLLAAQFLEEQNVGGTRKEKHQSGSEKRKKRQEQQNKLNEQLKKTQNLFKLEFSCESKEHQLHGSLSTYSASHTMAADPVEVPCKPFEQIGQDQETPTLVGAEESEAETEVIHQNVVHLGVEYQNDIGLWQNITNEMQDFGVLETLTNVNTLSVIFLLQADSTTTVKIFSQSMFFRKHISGGKIKREWLMYSPSTGKVYCFPCILFGEAQNRSHFQTGFSDRKNALHRIQSHENNATHRVCVQTLISRRRIHGRIDTSLEITFIKEREYWKKVLERIISVIKFVSSRGLAFRGDNEILGSQHIGNYLGILELIAEYDPFLSSHLAKYGNEGKGKQSYLSATICEELIEILGNKVLKYIVNEIIEAKYFSISVDSTPDISHTDQLTVVLRYVTSNGEVAERFLKFLLIQNHKGKN</sequence>
<evidence type="ECO:0000313" key="8">
    <source>
        <dbReference type="EMBL" id="GBP96778.1"/>
    </source>
</evidence>
<evidence type="ECO:0000256" key="4">
    <source>
        <dbReference type="ARBA" id="ARBA00023136"/>
    </source>
</evidence>
<dbReference type="PANTHER" id="PTHR45749:SF23">
    <property type="entry name" value="ZINC FINGER MYM-TYPE PROTEIN 1-LIKE"/>
    <property type="match status" value="1"/>
</dbReference>
<evidence type="ECO:0000256" key="2">
    <source>
        <dbReference type="ARBA" id="ARBA00022692"/>
    </source>
</evidence>
<keyword evidence="4 6" id="KW-0472">Membrane</keyword>
<keyword evidence="8" id="KW-0675">Receptor</keyword>
<dbReference type="AlphaFoldDB" id="A0A4C2A9I9"/>
<dbReference type="GO" id="GO:0005216">
    <property type="term" value="F:monoatomic ion channel activity"/>
    <property type="evidence" value="ECO:0007669"/>
    <property type="project" value="InterPro"/>
</dbReference>
<protein>
    <submittedName>
        <fullName evidence="8">Transient receptor potential channel pyrexia</fullName>
    </submittedName>
</protein>
<dbReference type="SMART" id="SM00597">
    <property type="entry name" value="ZnF_TTF"/>
    <property type="match status" value="1"/>
</dbReference>
<gene>
    <name evidence="8" type="primary">pyx</name>
    <name evidence="8" type="ORF">EVAR_72064_1</name>
</gene>